<name>A0A6S7J1F2_PARCT</name>
<keyword evidence="1" id="KW-0812">Transmembrane</keyword>
<comment type="caution">
    <text evidence="1">The sequence shown here is derived from an EMBL/GenBank/DDBJ whole genome shotgun (WGS) entry which is preliminary data.</text>
</comment>
<evidence type="ECO:0000313" key="1">
    <source>
        <dbReference type="EMBL" id="CAB4024188.1"/>
    </source>
</evidence>
<protein>
    <submittedName>
        <fullName evidence="1">Transmembrane prolyl 4-hydroxylase-like</fullName>
    </submittedName>
</protein>
<accession>A0A6S7J1F2</accession>
<keyword evidence="1" id="KW-0472">Membrane</keyword>
<sequence>MVGIRFKQTHLRCTMKVSLHLRCRPSSHNIYILLGISLLYIIANGSTQSSDDTTKETSCQSKDDSQFNINLNLQRQTRDVVMMKHLPRIDPVKVDYTRNVQIVPGKTHQMRTLALNPPIFEVKDFLTDEECDIIIHIAKYNGLESSRTVRTLEHRR</sequence>
<dbReference type="Proteomes" id="UP001152795">
    <property type="component" value="Unassembled WGS sequence"/>
</dbReference>
<organism evidence="1 2">
    <name type="scientific">Paramuricea clavata</name>
    <name type="common">Red gorgonian</name>
    <name type="synonym">Violescent sea-whip</name>
    <dbReference type="NCBI Taxonomy" id="317549"/>
    <lineage>
        <taxon>Eukaryota</taxon>
        <taxon>Metazoa</taxon>
        <taxon>Cnidaria</taxon>
        <taxon>Anthozoa</taxon>
        <taxon>Octocorallia</taxon>
        <taxon>Malacalcyonacea</taxon>
        <taxon>Plexauridae</taxon>
        <taxon>Paramuricea</taxon>
    </lineage>
</organism>
<evidence type="ECO:0000313" key="2">
    <source>
        <dbReference type="Proteomes" id="UP001152795"/>
    </source>
</evidence>
<proteinExistence type="predicted"/>
<dbReference type="OrthoDB" id="5954436at2759"/>
<dbReference type="AlphaFoldDB" id="A0A6S7J1F2"/>
<reference evidence="1" key="1">
    <citation type="submission" date="2020-04" db="EMBL/GenBank/DDBJ databases">
        <authorList>
            <person name="Alioto T."/>
            <person name="Alioto T."/>
            <person name="Gomez Garrido J."/>
        </authorList>
    </citation>
    <scope>NUCLEOTIDE SEQUENCE</scope>
    <source>
        <strain evidence="1">A484AB</strain>
    </source>
</reference>
<keyword evidence="2" id="KW-1185">Reference proteome</keyword>
<gene>
    <name evidence="1" type="ORF">PACLA_8A081660</name>
</gene>
<feature type="non-terminal residue" evidence="1">
    <location>
        <position position="156"/>
    </location>
</feature>
<dbReference type="Gene3D" id="2.60.120.620">
    <property type="entry name" value="q2cbj1_9rhob like domain"/>
    <property type="match status" value="1"/>
</dbReference>
<dbReference type="EMBL" id="CACRXK020012890">
    <property type="protein sequence ID" value="CAB4024188.1"/>
    <property type="molecule type" value="Genomic_DNA"/>
</dbReference>